<gene>
    <name evidence="1" type="ORF">EBX29_03875</name>
</gene>
<name>A0A966HKG3_9PROT</name>
<organism evidence="1 2">
    <name type="scientific">Candidatus Fonsibacter lacus</name>
    <dbReference type="NCBI Taxonomy" id="2576439"/>
    <lineage>
        <taxon>Bacteria</taxon>
        <taxon>Pseudomonadati</taxon>
        <taxon>Pseudomonadota</taxon>
        <taxon>Alphaproteobacteria</taxon>
        <taxon>Candidatus Pelagibacterales</taxon>
        <taxon>Candidatus Pelagibacterales incertae sedis</taxon>
        <taxon>Candidatus Fonsibacter</taxon>
    </lineage>
</organism>
<dbReference type="AlphaFoldDB" id="A0A966HKG3"/>
<accession>A0A966HKG3</accession>
<evidence type="ECO:0000313" key="1">
    <source>
        <dbReference type="EMBL" id="NCU50888.1"/>
    </source>
</evidence>
<dbReference type="EMBL" id="RGMI01000219">
    <property type="protein sequence ID" value="NCU50888.1"/>
    <property type="molecule type" value="Genomic_DNA"/>
</dbReference>
<evidence type="ECO:0000313" key="2">
    <source>
        <dbReference type="Proteomes" id="UP000699985"/>
    </source>
</evidence>
<dbReference type="Proteomes" id="UP000699985">
    <property type="component" value="Unassembled WGS sequence"/>
</dbReference>
<proteinExistence type="predicted"/>
<feature type="non-terminal residue" evidence="1">
    <location>
        <position position="46"/>
    </location>
</feature>
<comment type="caution">
    <text evidence="1">The sequence shown here is derived from an EMBL/GenBank/DDBJ whole genome shotgun (WGS) entry which is preliminary data.</text>
</comment>
<sequence>MDFKNIKVRNEQAIGFVQIDRVVDKNSLNIETSKEILQALTKFDQD</sequence>
<protein>
    <submittedName>
        <fullName evidence="1">Enoyl-CoA hydratase/isomerase family protein</fullName>
    </submittedName>
</protein>
<reference evidence="1" key="1">
    <citation type="submission" date="2018-10" db="EMBL/GenBank/DDBJ databases">
        <title>Iterative Subtractive Binning of Freshwater Chronoseries Metagenomes Recovers Nearly Complete Genomes from over Four Hundred Novel Species.</title>
        <authorList>
            <person name="Rodriguez-R L.M."/>
            <person name="Tsementzi D."/>
            <person name="Luo C."/>
            <person name="Konstantinidis K.T."/>
        </authorList>
    </citation>
    <scope>NUCLEOTIDE SEQUENCE</scope>
    <source>
        <strain evidence="1">WB8_1A_003</strain>
    </source>
</reference>